<evidence type="ECO:0000256" key="1">
    <source>
        <dbReference type="SAM" id="Phobius"/>
    </source>
</evidence>
<protein>
    <recommendedName>
        <fullName evidence="2">Potassium channel domain-containing protein</fullName>
    </recommendedName>
</protein>
<dbReference type="Proteomes" id="UP000625976">
    <property type="component" value="Unassembled WGS sequence"/>
</dbReference>
<evidence type="ECO:0000259" key="2">
    <source>
        <dbReference type="Pfam" id="PF07885"/>
    </source>
</evidence>
<dbReference type="InterPro" id="IPR013099">
    <property type="entry name" value="K_chnl_dom"/>
</dbReference>
<keyword evidence="1" id="KW-1133">Transmembrane helix</keyword>
<evidence type="ECO:0000313" key="3">
    <source>
        <dbReference type="EMBL" id="GGG51161.1"/>
    </source>
</evidence>
<feature type="domain" description="Potassium channel" evidence="2">
    <location>
        <begin position="63"/>
        <end position="137"/>
    </location>
</feature>
<accession>A0A917LQC2</accession>
<dbReference type="Pfam" id="PF07885">
    <property type="entry name" value="Ion_trans_2"/>
    <property type="match status" value="1"/>
</dbReference>
<organism evidence="3 4">
    <name type="scientific">Bizionia arctica</name>
    <dbReference type="NCBI Taxonomy" id="1495645"/>
    <lineage>
        <taxon>Bacteria</taxon>
        <taxon>Pseudomonadati</taxon>
        <taxon>Bacteroidota</taxon>
        <taxon>Flavobacteriia</taxon>
        <taxon>Flavobacteriales</taxon>
        <taxon>Flavobacteriaceae</taxon>
        <taxon>Bizionia</taxon>
    </lineage>
</organism>
<reference evidence="3" key="1">
    <citation type="journal article" date="2014" name="Int. J. Syst. Evol. Microbiol.">
        <title>Complete genome sequence of Corynebacterium casei LMG S-19264T (=DSM 44701T), isolated from a smear-ripened cheese.</title>
        <authorList>
            <consortium name="US DOE Joint Genome Institute (JGI-PGF)"/>
            <person name="Walter F."/>
            <person name="Albersmeier A."/>
            <person name="Kalinowski J."/>
            <person name="Ruckert C."/>
        </authorList>
    </citation>
    <scope>NUCLEOTIDE SEQUENCE</scope>
    <source>
        <strain evidence="3">CGMCC 1.12751</strain>
    </source>
</reference>
<keyword evidence="1" id="KW-0472">Membrane</keyword>
<sequence>MILSLLIGSLIIIISVVIQAYGNVMWLKKIIPSFENRNKFDHSKVALRLLITSFLFFSILHFLQTWLWAFTYMLIPETRELFSGVSEAWYFSMVTFTSLGYGDLTLTDNWRILSGIEAINGIMLIGWSTAMMYSLIQQIYKNQNSN</sequence>
<dbReference type="EMBL" id="BMFQ01000003">
    <property type="protein sequence ID" value="GGG51161.1"/>
    <property type="molecule type" value="Genomic_DNA"/>
</dbReference>
<proteinExistence type="predicted"/>
<feature type="transmembrane region" description="Helical" evidence="1">
    <location>
        <begin position="6"/>
        <end position="24"/>
    </location>
</feature>
<keyword evidence="4" id="KW-1185">Reference proteome</keyword>
<keyword evidence="1" id="KW-0812">Transmembrane</keyword>
<dbReference type="RefSeq" id="WP_188465003.1">
    <property type="nucleotide sequence ID" value="NZ_BMFQ01000003.1"/>
</dbReference>
<comment type="caution">
    <text evidence="3">The sequence shown here is derived from an EMBL/GenBank/DDBJ whole genome shotgun (WGS) entry which is preliminary data.</text>
</comment>
<feature type="transmembrane region" description="Helical" evidence="1">
    <location>
        <begin position="118"/>
        <end position="136"/>
    </location>
</feature>
<dbReference type="SUPFAM" id="SSF81324">
    <property type="entry name" value="Voltage-gated potassium channels"/>
    <property type="match status" value="1"/>
</dbReference>
<dbReference type="Gene3D" id="1.10.287.70">
    <property type="match status" value="1"/>
</dbReference>
<name>A0A917LQC2_9FLAO</name>
<reference evidence="3" key="2">
    <citation type="submission" date="2020-09" db="EMBL/GenBank/DDBJ databases">
        <authorList>
            <person name="Sun Q."/>
            <person name="Zhou Y."/>
        </authorList>
    </citation>
    <scope>NUCLEOTIDE SEQUENCE</scope>
    <source>
        <strain evidence="3">CGMCC 1.12751</strain>
    </source>
</reference>
<dbReference type="AlphaFoldDB" id="A0A917LQC2"/>
<feature type="transmembrane region" description="Helical" evidence="1">
    <location>
        <begin position="45"/>
        <end position="68"/>
    </location>
</feature>
<gene>
    <name evidence="3" type="ORF">GCM10010976_22920</name>
</gene>
<evidence type="ECO:0000313" key="4">
    <source>
        <dbReference type="Proteomes" id="UP000625976"/>
    </source>
</evidence>